<dbReference type="SUPFAM" id="SSF49785">
    <property type="entry name" value="Galactose-binding domain-like"/>
    <property type="match status" value="1"/>
</dbReference>
<evidence type="ECO:0000256" key="6">
    <source>
        <dbReference type="ARBA" id="ARBA00022525"/>
    </source>
</evidence>
<evidence type="ECO:0000256" key="4">
    <source>
        <dbReference type="ARBA" id="ARBA00011738"/>
    </source>
</evidence>
<keyword evidence="7 17" id="KW-0378">Hydrolase</keyword>
<dbReference type="InterPro" id="IPR008979">
    <property type="entry name" value="Galactose-bd-like_sf"/>
</dbReference>
<evidence type="ECO:0000259" key="16">
    <source>
        <dbReference type="Pfam" id="PF22666"/>
    </source>
</evidence>
<dbReference type="Gene3D" id="2.60.120.260">
    <property type="entry name" value="Galactose-binding domain-like"/>
    <property type="match status" value="1"/>
</dbReference>
<name>A0ABW4YGT9_9BACL</name>
<dbReference type="Pfam" id="PF00703">
    <property type="entry name" value="Glyco_hydro_2"/>
    <property type="match status" value="1"/>
</dbReference>
<dbReference type="SUPFAM" id="SSF51445">
    <property type="entry name" value="(Trans)glycosidases"/>
    <property type="match status" value="1"/>
</dbReference>
<gene>
    <name evidence="17" type="ORF">ACFSJH_03170</name>
</gene>
<reference evidence="18" key="1">
    <citation type="journal article" date="2019" name="Int. J. Syst. Evol. Microbiol.">
        <title>The Global Catalogue of Microorganisms (GCM) 10K type strain sequencing project: providing services to taxonomists for standard genome sequencing and annotation.</title>
        <authorList>
            <consortium name="The Broad Institute Genomics Platform"/>
            <consortium name="The Broad Institute Genome Sequencing Center for Infectious Disease"/>
            <person name="Wu L."/>
            <person name="Ma J."/>
        </authorList>
    </citation>
    <scope>NUCLEOTIDE SEQUENCE [LARGE SCALE GENOMIC DNA]</scope>
    <source>
        <strain evidence="18">GH52</strain>
    </source>
</reference>
<keyword evidence="18" id="KW-1185">Reference proteome</keyword>
<dbReference type="Pfam" id="PF22666">
    <property type="entry name" value="Glyco_hydro_2_N2"/>
    <property type="match status" value="1"/>
</dbReference>
<dbReference type="InterPro" id="IPR036156">
    <property type="entry name" value="Beta-gal/glucu_dom_sf"/>
</dbReference>
<feature type="domain" description="Glycoside hydrolase family 2 immunoglobulin-like beta-sandwich" evidence="13">
    <location>
        <begin position="198"/>
        <end position="302"/>
    </location>
</feature>
<evidence type="ECO:0000256" key="3">
    <source>
        <dbReference type="ARBA" id="ARBA00004740"/>
    </source>
</evidence>
<evidence type="ECO:0000256" key="8">
    <source>
        <dbReference type="ARBA" id="ARBA00023180"/>
    </source>
</evidence>
<comment type="subunit">
    <text evidence="4">Homodimer.</text>
</comment>
<dbReference type="PANTHER" id="PTHR43730">
    <property type="entry name" value="BETA-MANNOSIDASE"/>
    <property type="match status" value="1"/>
</dbReference>
<dbReference type="InterPro" id="IPR017853">
    <property type="entry name" value="GH"/>
</dbReference>
<keyword evidence="8" id="KW-0325">Glycoprotein</keyword>
<dbReference type="InterPro" id="IPR050887">
    <property type="entry name" value="Beta-mannosidase_GH2"/>
</dbReference>
<evidence type="ECO:0000256" key="2">
    <source>
        <dbReference type="ARBA" id="ARBA00004613"/>
    </source>
</evidence>
<dbReference type="SUPFAM" id="SSF49303">
    <property type="entry name" value="beta-Galactosidase/glucuronidase domain"/>
    <property type="match status" value="2"/>
</dbReference>
<evidence type="ECO:0000256" key="10">
    <source>
        <dbReference type="ARBA" id="ARBA00038429"/>
    </source>
</evidence>
<dbReference type="RefSeq" id="WP_377769766.1">
    <property type="nucleotide sequence ID" value="NZ_JBHUHO010000008.1"/>
</dbReference>
<sequence>MQLLLDGKWKVTHVAYNESIAPLLEPSFVPEGWLDAQIPEEIHATLRNNGIIRGHVYSKDTDEERWIEEADWVYYKELFVPKSMQAKQVNITFKGLDTFCDIYLNGEKIGFGENMHAALTIDVTNSLRYGERNVFVVRFYSPIKYVEHLDQTDIFSITTSDRILARKAQMNYGWDFCGRCVTTGIWKSVEINAFNEAQIDHYYLYTKRVEGDKAYLALEIDTFANDEDLTAYQYRVSLDKDGENVLLSEGSLDHHLSLDLTVDQPLLWWPRPYGNPELYDFTLTIEKNGKIVQQKTQRFGIRTVQIIQENQVDGRSFIFAVNGRKLFIRGANWVPTKMIYTDITDEDYEVLMDYAEDGNISMLRIWGGGIYEHHKMFELCDEKGIMIWNDFMFACGIYPQNEEFLANAANEAELIIKEYRNYTSLVVWAGDNENGQAYGWAGRPYEFMNDKVSNVVLQEACRRLDPNRFYMPTSPYSPDEFFKGGDNPSSPYQGDAHIYIMSADPGVQEYRDYGKNYYKRIKGFKPRFMSEFGFISFPEKDTFYKFNFLNEPIRARGEMTEFLPFTNEYIDNLDHDKLIYYSQVYNSMAFKYWIEYFRSLKWTCAGSLYWKFNDPVADVNKDNIFPTHMATVDMYQLPKMTFYYTRRAYDDVIVTCEETPDGYDVYIISELMEDIKGLVTVEHRDFSGQVTVIKQLDALSVKDSSTLICHVNTSDIPIKNAAREYLRVAFITDNGTLDNRYYFKDIHEINQLQLEDAGLRIMNTKRQDNSITVTLRADKFARHVRLNILDKRAKYSDNYFEMDAGTEKTITISLYDPSDLESTVLYIEGENVPRIVQPLASI</sequence>
<evidence type="ECO:0000313" key="18">
    <source>
        <dbReference type="Proteomes" id="UP001597362"/>
    </source>
</evidence>
<dbReference type="GO" id="GO:0016787">
    <property type="term" value="F:hydrolase activity"/>
    <property type="evidence" value="ECO:0007669"/>
    <property type="project" value="UniProtKB-KW"/>
</dbReference>
<evidence type="ECO:0000256" key="11">
    <source>
        <dbReference type="ARBA" id="ARBA00041069"/>
    </source>
</evidence>
<dbReference type="Gene3D" id="3.20.20.80">
    <property type="entry name" value="Glycosidases"/>
    <property type="match status" value="1"/>
</dbReference>
<feature type="domain" description="Mannosidase Ig/CBM-like" evidence="15">
    <location>
        <begin position="663"/>
        <end position="744"/>
    </location>
</feature>
<protein>
    <recommendedName>
        <fullName evidence="11">Beta-mannosidase B</fullName>
        <ecNumber evidence="5">3.2.1.25</ecNumber>
    </recommendedName>
    <alternativeName>
        <fullName evidence="12">Mannanase B</fullName>
    </alternativeName>
</protein>
<dbReference type="Proteomes" id="UP001597362">
    <property type="component" value="Unassembled WGS sequence"/>
</dbReference>
<comment type="pathway">
    <text evidence="3">Glycan metabolism; N-glycan degradation.</text>
</comment>
<evidence type="ECO:0000313" key="17">
    <source>
        <dbReference type="EMBL" id="MFD2114749.1"/>
    </source>
</evidence>
<evidence type="ECO:0000256" key="9">
    <source>
        <dbReference type="ARBA" id="ARBA00023295"/>
    </source>
</evidence>
<dbReference type="PANTHER" id="PTHR43730:SF1">
    <property type="entry name" value="BETA-MANNOSIDASE"/>
    <property type="match status" value="1"/>
</dbReference>
<keyword evidence="6" id="KW-0964">Secreted</keyword>
<comment type="caution">
    <text evidence="17">The sequence shown here is derived from an EMBL/GenBank/DDBJ whole genome shotgun (WGS) entry which is preliminary data.</text>
</comment>
<keyword evidence="9" id="KW-0326">Glycosidase</keyword>
<evidence type="ECO:0000256" key="5">
    <source>
        <dbReference type="ARBA" id="ARBA00012754"/>
    </source>
</evidence>
<proteinExistence type="inferred from homology"/>
<dbReference type="Pfam" id="PF17753">
    <property type="entry name" value="Ig_mannosidase"/>
    <property type="match status" value="1"/>
</dbReference>
<organism evidence="17 18">
    <name type="scientific">Paenibacillus yanchengensis</name>
    <dbReference type="NCBI Taxonomy" id="2035833"/>
    <lineage>
        <taxon>Bacteria</taxon>
        <taxon>Bacillati</taxon>
        <taxon>Bacillota</taxon>
        <taxon>Bacilli</taxon>
        <taxon>Bacillales</taxon>
        <taxon>Paenibacillaceae</taxon>
        <taxon>Paenibacillus</taxon>
    </lineage>
</organism>
<evidence type="ECO:0000256" key="1">
    <source>
        <dbReference type="ARBA" id="ARBA00000829"/>
    </source>
</evidence>
<dbReference type="Pfam" id="PF17786">
    <property type="entry name" value="Mannosidase_ig"/>
    <property type="match status" value="1"/>
</dbReference>
<feature type="domain" description="Beta-mannosidase-like galactose-binding" evidence="16">
    <location>
        <begin position="18"/>
        <end position="187"/>
    </location>
</feature>
<dbReference type="EC" id="3.2.1.25" evidence="5"/>
<dbReference type="InterPro" id="IPR006102">
    <property type="entry name" value="Ig-like_GH2"/>
</dbReference>
<comment type="catalytic activity">
    <reaction evidence="1">
        <text>Hydrolysis of terminal, non-reducing beta-D-mannose residues in beta-D-mannosides.</text>
        <dbReference type="EC" id="3.2.1.25"/>
    </reaction>
</comment>
<evidence type="ECO:0000259" key="14">
    <source>
        <dbReference type="Pfam" id="PF17753"/>
    </source>
</evidence>
<evidence type="ECO:0000259" key="15">
    <source>
        <dbReference type="Pfam" id="PF17786"/>
    </source>
</evidence>
<dbReference type="EMBL" id="JBHUHO010000008">
    <property type="protein sequence ID" value="MFD2114749.1"/>
    <property type="molecule type" value="Genomic_DNA"/>
</dbReference>
<dbReference type="InterPro" id="IPR054593">
    <property type="entry name" value="Beta-mannosidase-like_N2"/>
</dbReference>
<dbReference type="InterPro" id="IPR013783">
    <property type="entry name" value="Ig-like_fold"/>
</dbReference>
<dbReference type="InterPro" id="IPR041447">
    <property type="entry name" value="Mannosidase_ig"/>
</dbReference>
<comment type="subcellular location">
    <subcellularLocation>
        <location evidence="2">Secreted</location>
    </subcellularLocation>
</comment>
<dbReference type="Gene3D" id="2.60.40.10">
    <property type="entry name" value="Immunoglobulins"/>
    <property type="match status" value="3"/>
</dbReference>
<dbReference type="InterPro" id="IPR041625">
    <property type="entry name" value="Beta-mannosidase_Ig"/>
</dbReference>
<accession>A0ABW4YGT9</accession>
<evidence type="ECO:0000259" key="13">
    <source>
        <dbReference type="Pfam" id="PF00703"/>
    </source>
</evidence>
<feature type="domain" description="Beta-mannosidase Ig-fold" evidence="14">
    <location>
        <begin position="755"/>
        <end position="817"/>
    </location>
</feature>
<evidence type="ECO:0000256" key="7">
    <source>
        <dbReference type="ARBA" id="ARBA00022801"/>
    </source>
</evidence>
<comment type="similarity">
    <text evidence="10">Belongs to the glycosyl hydrolase 2 family. Beta-mannosidase B subfamily.</text>
</comment>
<evidence type="ECO:0000256" key="12">
    <source>
        <dbReference type="ARBA" id="ARBA00041614"/>
    </source>
</evidence>